<evidence type="ECO:0000313" key="2">
    <source>
        <dbReference type="EMBL" id="SJL02941.1"/>
    </source>
</evidence>
<evidence type="ECO:0000256" key="1">
    <source>
        <dbReference type="SAM" id="MobiDB-lite"/>
    </source>
</evidence>
<reference evidence="3" key="1">
    <citation type="journal article" date="2017" name="Nat. Ecol. Evol.">
        <title>Genome expansion and lineage-specific genetic innovations in the forest pathogenic fungi Armillaria.</title>
        <authorList>
            <person name="Sipos G."/>
            <person name="Prasanna A.N."/>
            <person name="Walter M.C."/>
            <person name="O'Connor E."/>
            <person name="Balint B."/>
            <person name="Krizsan K."/>
            <person name="Kiss B."/>
            <person name="Hess J."/>
            <person name="Varga T."/>
            <person name="Slot J."/>
            <person name="Riley R."/>
            <person name="Boka B."/>
            <person name="Rigling D."/>
            <person name="Barry K."/>
            <person name="Lee J."/>
            <person name="Mihaltcheva S."/>
            <person name="LaButti K."/>
            <person name="Lipzen A."/>
            <person name="Waldron R."/>
            <person name="Moloney N.M."/>
            <person name="Sperisen C."/>
            <person name="Kredics L."/>
            <person name="Vagvoelgyi C."/>
            <person name="Patrignani A."/>
            <person name="Fitzpatrick D."/>
            <person name="Nagy I."/>
            <person name="Doyle S."/>
            <person name="Anderson J.B."/>
            <person name="Grigoriev I.V."/>
            <person name="Gueldener U."/>
            <person name="Muensterkoetter M."/>
            <person name="Nagy L.G."/>
        </authorList>
    </citation>
    <scope>NUCLEOTIDE SEQUENCE [LARGE SCALE GENOMIC DNA]</scope>
    <source>
        <strain evidence="3">C18/9</strain>
    </source>
</reference>
<gene>
    <name evidence="2" type="ORF">ARMOST_06282</name>
</gene>
<name>A0A284R2J5_ARMOS</name>
<feature type="compositionally biased region" description="Polar residues" evidence="1">
    <location>
        <begin position="197"/>
        <end position="207"/>
    </location>
</feature>
<protein>
    <submittedName>
        <fullName evidence="2">Uncharacterized protein</fullName>
    </submittedName>
</protein>
<proteinExistence type="predicted"/>
<keyword evidence="3" id="KW-1185">Reference proteome</keyword>
<feature type="region of interest" description="Disordered" evidence="1">
    <location>
        <begin position="467"/>
        <end position="505"/>
    </location>
</feature>
<dbReference type="EMBL" id="FUEG01000004">
    <property type="protein sequence ID" value="SJL02941.1"/>
    <property type="molecule type" value="Genomic_DNA"/>
</dbReference>
<feature type="region of interest" description="Disordered" evidence="1">
    <location>
        <begin position="1"/>
        <end position="277"/>
    </location>
</feature>
<feature type="compositionally biased region" description="Low complexity" evidence="1">
    <location>
        <begin position="101"/>
        <end position="129"/>
    </location>
</feature>
<feature type="compositionally biased region" description="Polar residues" evidence="1">
    <location>
        <begin position="241"/>
        <end position="255"/>
    </location>
</feature>
<feature type="compositionally biased region" description="Pro residues" evidence="1">
    <location>
        <begin position="15"/>
        <end position="29"/>
    </location>
</feature>
<dbReference type="Proteomes" id="UP000219338">
    <property type="component" value="Unassembled WGS sequence"/>
</dbReference>
<feature type="region of interest" description="Disordered" evidence="1">
    <location>
        <begin position="420"/>
        <end position="439"/>
    </location>
</feature>
<accession>A0A284R2J5</accession>
<feature type="compositionally biased region" description="Low complexity" evidence="1">
    <location>
        <begin position="185"/>
        <end position="196"/>
    </location>
</feature>
<dbReference type="AlphaFoldDB" id="A0A284R2J5"/>
<organism evidence="2 3">
    <name type="scientific">Armillaria ostoyae</name>
    <name type="common">Armillaria root rot fungus</name>
    <dbReference type="NCBI Taxonomy" id="47428"/>
    <lineage>
        <taxon>Eukaryota</taxon>
        <taxon>Fungi</taxon>
        <taxon>Dikarya</taxon>
        <taxon>Basidiomycota</taxon>
        <taxon>Agaricomycotina</taxon>
        <taxon>Agaricomycetes</taxon>
        <taxon>Agaricomycetidae</taxon>
        <taxon>Agaricales</taxon>
        <taxon>Marasmiineae</taxon>
        <taxon>Physalacriaceae</taxon>
        <taxon>Armillaria</taxon>
    </lineage>
</organism>
<sequence>MASSSPPTDDYDPNHQPPSPPTTFSPTPAPSSSYTSRSRCHLVGYSNAPPSTPTHQMSFLRGPLLPSAMQPQARAAPDRPLRPLPAPPNRRRTTRTYGLGTSSSPSLPTTQPTYHLQSGPSYPSGLGPSWASPLYPPGAYSSAPRPKPIPGLVTQAPTSIRPGTIPLLPPTNFPLPIGSSQSPLTTKTASTISTTSPPQSANLTSPNRSPVPHGPRPRPLDPSPSPTRDARTHSTLMDPISSGTNSPPLTYSSLAPTEPPPGNFDDETSRNATNSARRAELPWAGISLSNEEIQSLDWVTTQSSPCRFITTATEQAIPPPLDTYYREDDQNEGLMPSSSWSLPYLSYPLGRGTRTLWNSEEFDTFYYNEETFGPENLGLYQGPRYPYPLPDQPPRQVRQHGQYHGPRWSHLYAGANDGAGGCNDIDVEPDPQEEAQRAAAELAGRKLQEIAELEKKLNDAEMEHCDHATKWGLPLRPSNKGKEPDRGRQPAQPPLPPNQYRPLWR</sequence>
<evidence type="ECO:0000313" key="3">
    <source>
        <dbReference type="Proteomes" id="UP000219338"/>
    </source>
</evidence>